<proteinExistence type="predicted"/>
<organism evidence="6">
    <name type="scientific">Cyprinus carpio</name>
    <name type="common">Common carp</name>
    <dbReference type="NCBI Taxonomy" id="7962"/>
    <lineage>
        <taxon>Eukaryota</taxon>
        <taxon>Metazoa</taxon>
        <taxon>Chordata</taxon>
        <taxon>Craniata</taxon>
        <taxon>Vertebrata</taxon>
        <taxon>Euteleostomi</taxon>
        <taxon>Actinopterygii</taxon>
        <taxon>Neopterygii</taxon>
        <taxon>Teleostei</taxon>
        <taxon>Ostariophysi</taxon>
        <taxon>Cypriniformes</taxon>
        <taxon>Cyprinidae</taxon>
        <taxon>Cyprininae</taxon>
        <taxon>Cyprinus</taxon>
    </lineage>
</organism>
<dbReference type="Proteomes" id="UP001155660">
    <property type="component" value="Chromosome A6"/>
</dbReference>
<dbReference type="OrthoDB" id="8813429at2759"/>
<keyword evidence="3" id="KW-0472">Membrane</keyword>
<dbReference type="Pfam" id="PF07686">
    <property type="entry name" value="V-set"/>
    <property type="match status" value="1"/>
</dbReference>
<evidence type="ECO:0000313" key="6">
    <source>
        <dbReference type="RefSeq" id="XP_042614866.1"/>
    </source>
</evidence>
<sequence length="191" mass="21539">MTELRAENAGKYWCAVRDVFNLPLELMIIMKDAVIHEASVGGSASISCKHIRNQTQKLFCRGDQPNICIRDGARVSSNKRINGRFSLTEETSAGVFTVKISDLREEDAGKYWCAEESSGSFIFTEVQLHVTREMTTSDTKRETSQEKPEITSSETKKETVQETEKPEMTSSGIEKETVQETEKPDSFCQRL</sequence>
<feature type="region of interest" description="Disordered" evidence="4">
    <location>
        <begin position="133"/>
        <end position="191"/>
    </location>
</feature>
<evidence type="ECO:0000259" key="5">
    <source>
        <dbReference type="SMART" id="SM00409"/>
    </source>
</evidence>
<feature type="compositionally biased region" description="Basic and acidic residues" evidence="4">
    <location>
        <begin position="138"/>
        <end position="185"/>
    </location>
</feature>
<dbReference type="PANTHER" id="PTHR11860:SF118">
    <property type="entry name" value="CMRF35-LIKE MOLECULE 3-RELATED"/>
    <property type="match status" value="1"/>
</dbReference>
<protein>
    <submittedName>
        <fullName evidence="6">CMRF35-like molecule 6 isoform X1</fullName>
    </submittedName>
</protein>
<evidence type="ECO:0000256" key="4">
    <source>
        <dbReference type="SAM" id="MobiDB-lite"/>
    </source>
</evidence>
<keyword evidence="2" id="KW-0812">Transmembrane</keyword>
<feature type="domain" description="Immunoglobulin" evidence="5">
    <location>
        <begin position="33"/>
        <end position="131"/>
    </location>
</feature>
<name>A0A9Q9Y783_CYPCA</name>
<reference evidence="6" key="1">
    <citation type="submission" date="2025-08" db="UniProtKB">
        <authorList>
            <consortium name="RefSeq"/>
        </authorList>
    </citation>
    <scope>IDENTIFICATION</scope>
    <source>
        <tissue evidence="6">Muscle</tissue>
    </source>
</reference>
<dbReference type="GeneID" id="109102564"/>
<dbReference type="InterPro" id="IPR050671">
    <property type="entry name" value="CD300_family_receptors"/>
</dbReference>
<dbReference type="SMART" id="SM00409">
    <property type="entry name" value="IG"/>
    <property type="match status" value="1"/>
</dbReference>
<dbReference type="PANTHER" id="PTHR11860">
    <property type="entry name" value="POLYMERIC-IMMUNOGLOBULIN RECEPTOR"/>
    <property type="match status" value="1"/>
</dbReference>
<evidence type="ECO:0000256" key="3">
    <source>
        <dbReference type="ARBA" id="ARBA00023136"/>
    </source>
</evidence>
<dbReference type="RefSeq" id="XP_042614866.1">
    <property type="nucleotide sequence ID" value="XM_042758932.1"/>
</dbReference>
<accession>A0A9Q9Y783</accession>
<dbReference type="AlphaFoldDB" id="A0A9Q9Y783"/>
<comment type="subcellular location">
    <subcellularLocation>
        <location evidence="1">Membrane</location>
    </subcellularLocation>
</comment>
<dbReference type="GO" id="GO:0005886">
    <property type="term" value="C:plasma membrane"/>
    <property type="evidence" value="ECO:0007669"/>
    <property type="project" value="TreeGrafter"/>
</dbReference>
<evidence type="ECO:0000256" key="1">
    <source>
        <dbReference type="ARBA" id="ARBA00004370"/>
    </source>
</evidence>
<gene>
    <name evidence="6" type="primary">LOC109102564</name>
</gene>
<dbReference type="KEGG" id="ccar:109102564"/>
<dbReference type="InterPro" id="IPR003599">
    <property type="entry name" value="Ig_sub"/>
</dbReference>
<dbReference type="InterPro" id="IPR013106">
    <property type="entry name" value="Ig_V-set"/>
</dbReference>
<evidence type="ECO:0000256" key="2">
    <source>
        <dbReference type="ARBA" id="ARBA00022692"/>
    </source>
</evidence>
<dbReference type="GO" id="GO:0004888">
    <property type="term" value="F:transmembrane signaling receptor activity"/>
    <property type="evidence" value="ECO:0007669"/>
    <property type="project" value="TreeGrafter"/>
</dbReference>